<organism evidence="11 12">
    <name type="scientific">Meloidogyne graminicola</name>
    <dbReference type="NCBI Taxonomy" id="189291"/>
    <lineage>
        <taxon>Eukaryota</taxon>
        <taxon>Metazoa</taxon>
        <taxon>Ecdysozoa</taxon>
        <taxon>Nematoda</taxon>
        <taxon>Chromadorea</taxon>
        <taxon>Rhabditida</taxon>
        <taxon>Tylenchina</taxon>
        <taxon>Tylenchomorpha</taxon>
        <taxon>Tylenchoidea</taxon>
        <taxon>Meloidogynidae</taxon>
        <taxon>Meloidogyninae</taxon>
        <taxon>Meloidogyne</taxon>
    </lineage>
</organism>
<evidence type="ECO:0000256" key="8">
    <source>
        <dbReference type="SAM" id="SignalP"/>
    </source>
</evidence>
<protein>
    <submittedName>
        <fullName evidence="11">Peptidase_M13 domain-containing protein</fullName>
    </submittedName>
</protein>
<reference evidence="11" key="1">
    <citation type="journal article" date="2020" name="Ecol. Evol.">
        <title>Genome structure and content of the rice root-knot nematode (Meloidogyne graminicola).</title>
        <authorList>
            <person name="Phan N.T."/>
            <person name="Danchin E.G.J."/>
            <person name="Klopp C."/>
            <person name="Perfus-Barbeoch L."/>
            <person name="Kozlowski D.K."/>
            <person name="Koutsovoulos G.D."/>
            <person name="Lopez-Roques C."/>
            <person name="Bouchez O."/>
            <person name="Zahm M."/>
            <person name="Besnard G."/>
            <person name="Bellafiore S."/>
        </authorList>
    </citation>
    <scope>NUCLEOTIDE SEQUENCE</scope>
    <source>
        <strain evidence="11">VN-18</strain>
    </source>
</reference>
<dbReference type="PANTHER" id="PTHR11733:SF167">
    <property type="entry name" value="FI17812P1-RELATED"/>
    <property type="match status" value="1"/>
</dbReference>
<name>A0A8S9ZI64_9BILA</name>
<dbReference type="InterPro" id="IPR008753">
    <property type="entry name" value="Peptidase_M13_N"/>
</dbReference>
<dbReference type="AlphaFoldDB" id="A0A8S9ZI64"/>
<dbReference type="EMBL" id="JABEBT010000087">
    <property type="protein sequence ID" value="KAF7633018.1"/>
    <property type="molecule type" value="Genomic_DNA"/>
</dbReference>
<feature type="domain" description="Peptidase M13 N-terminal" evidence="10">
    <location>
        <begin position="38"/>
        <end position="414"/>
    </location>
</feature>
<keyword evidence="5" id="KW-0378">Hydrolase</keyword>
<dbReference type="GO" id="GO:0016485">
    <property type="term" value="P:protein processing"/>
    <property type="evidence" value="ECO:0007669"/>
    <property type="project" value="TreeGrafter"/>
</dbReference>
<dbReference type="PROSITE" id="PS51885">
    <property type="entry name" value="NEPRILYSIN"/>
    <property type="match status" value="1"/>
</dbReference>
<accession>A0A8S9ZI64</accession>
<dbReference type="InterPro" id="IPR018497">
    <property type="entry name" value="Peptidase_M13_C"/>
</dbReference>
<evidence type="ECO:0000256" key="4">
    <source>
        <dbReference type="ARBA" id="ARBA00022723"/>
    </source>
</evidence>
<evidence type="ECO:0000256" key="7">
    <source>
        <dbReference type="ARBA" id="ARBA00023049"/>
    </source>
</evidence>
<feature type="chain" id="PRO_5035911329" evidence="8">
    <location>
        <begin position="23"/>
        <end position="696"/>
    </location>
</feature>
<keyword evidence="12" id="KW-1185">Reference proteome</keyword>
<comment type="cofactor">
    <cofactor evidence="1">
        <name>Zn(2+)</name>
        <dbReference type="ChEBI" id="CHEBI:29105"/>
    </cofactor>
</comment>
<feature type="domain" description="Peptidase M13 C-terminal" evidence="9">
    <location>
        <begin position="475"/>
        <end position="688"/>
    </location>
</feature>
<keyword evidence="4" id="KW-0479">Metal-binding</keyword>
<dbReference type="OrthoDB" id="5781140at2759"/>
<keyword evidence="8" id="KW-0732">Signal</keyword>
<evidence type="ECO:0000256" key="5">
    <source>
        <dbReference type="ARBA" id="ARBA00022801"/>
    </source>
</evidence>
<evidence type="ECO:0000259" key="9">
    <source>
        <dbReference type="Pfam" id="PF01431"/>
    </source>
</evidence>
<dbReference type="Pfam" id="PF01431">
    <property type="entry name" value="Peptidase_M13"/>
    <property type="match status" value="1"/>
</dbReference>
<dbReference type="PRINTS" id="PR00786">
    <property type="entry name" value="NEPRILYSIN"/>
</dbReference>
<evidence type="ECO:0000256" key="1">
    <source>
        <dbReference type="ARBA" id="ARBA00001947"/>
    </source>
</evidence>
<feature type="signal peptide" evidence="8">
    <location>
        <begin position="1"/>
        <end position="22"/>
    </location>
</feature>
<dbReference type="GO" id="GO:0005886">
    <property type="term" value="C:plasma membrane"/>
    <property type="evidence" value="ECO:0007669"/>
    <property type="project" value="TreeGrafter"/>
</dbReference>
<dbReference type="InterPro" id="IPR024079">
    <property type="entry name" value="MetalloPept_cat_dom_sf"/>
</dbReference>
<keyword evidence="3" id="KW-0645">Protease</keyword>
<comment type="similarity">
    <text evidence="2">Belongs to the peptidase M13 family.</text>
</comment>
<dbReference type="SUPFAM" id="SSF55486">
    <property type="entry name" value="Metalloproteases ('zincins'), catalytic domain"/>
    <property type="match status" value="1"/>
</dbReference>
<evidence type="ECO:0000313" key="11">
    <source>
        <dbReference type="EMBL" id="KAF7633018.1"/>
    </source>
</evidence>
<dbReference type="GO" id="GO:0046872">
    <property type="term" value="F:metal ion binding"/>
    <property type="evidence" value="ECO:0007669"/>
    <property type="project" value="UniProtKB-KW"/>
</dbReference>
<dbReference type="GO" id="GO:0004222">
    <property type="term" value="F:metalloendopeptidase activity"/>
    <property type="evidence" value="ECO:0007669"/>
    <property type="project" value="InterPro"/>
</dbReference>
<proteinExistence type="inferred from homology"/>
<dbReference type="PANTHER" id="PTHR11733">
    <property type="entry name" value="ZINC METALLOPROTEASE FAMILY M13 NEPRILYSIN-RELATED"/>
    <property type="match status" value="1"/>
</dbReference>
<dbReference type="InterPro" id="IPR000718">
    <property type="entry name" value="Peptidase_M13"/>
</dbReference>
<keyword evidence="7" id="KW-0482">Metalloprotease</keyword>
<dbReference type="CDD" id="cd08662">
    <property type="entry name" value="M13"/>
    <property type="match status" value="1"/>
</dbReference>
<dbReference type="Pfam" id="PF05649">
    <property type="entry name" value="Peptidase_M13_N"/>
    <property type="match status" value="1"/>
</dbReference>
<keyword evidence="6" id="KW-0862">Zinc</keyword>
<evidence type="ECO:0000256" key="6">
    <source>
        <dbReference type="ARBA" id="ARBA00022833"/>
    </source>
</evidence>
<gene>
    <name evidence="11" type="ORF">Mgra_00007599</name>
</gene>
<dbReference type="Gene3D" id="3.40.390.10">
    <property type="entry name" value="Collagenase (Catalytic Domain)"/>
    <property type="match status" value="2"/>
</dbReference>
<sequence>MQKTTIIIYFLLNLFLFNQINSFKYPELISSINTKLDPCDDFYKYVCDGFDKKNIPRSDCSEVSTTASRRAQIQKQLEDLLVNPPPSNTNLPEHLIKKLYGFHSACIQSSNKLTQGSEVILNKLNILTTKENGNKRQFNTEWAIKAFPIGVFFQLLPLFNTQKSRTNSLRKVFGIRPKTLISSSREWTINKTDDLLTSREITQNCYQPNCQISTRLKGIINKEAERRVRNLFKIEQKLSQHFETDQIFETGPSSSQNYIPLSQLDTPEAFISSFSWTKFIQNVLSPIGININSETEIHLNEPTLLQRMGKIIEKFNEQEIADYLDWNILWNFMPQMDKRYTIHYVNSKPNNKAGEESSFGAKRCAMTKSWMTTNEKCEKFVEWYFPQIFDRIYLSKYLGNGIRTEIGKIYSSIIFANAVYFEKIFDNKYLEGIYKAYNSLKTDIPFAEMVHNFEGASFLRQMATNDYYDSSWIVNAYYSRETNALVALHGYLNPPIYSPDFLAVLNYAGIGVTLGHELSHAFDDWGSYYNGDGIMEDWLGPKMRAIFQERKQCFIKQYGNSKVQVDGVWLNLNGTLTVNENIADNGGLNAGFKAWQMLKRSSSSLDQNIFGTIDGIEQFNGDQLFFIHYAFRQCSKLGSTWFRQRLFSEPHSVVPARVNIPLQNSPHFSKAFGCSNGSPMNPIDKCSIWQYIRFNN</sequence>
<comment type="caution">
    <text evidence="11">The sequence shown here is derived from an EMBL/GenBank/DDBJ whole genome shotgun (WGS) entry which is preliminary data.</text>
</comment>
<evidence type="ECO:0000259" key="10">
    <source>
        <dbReference type="Pfam" id="PF05649"/>
    </source>
</evidence>
<dbReference type="Proteomes" id="UP000605970">
    <property type="component" value="Unassembled WGS sequence"/>
</dbReference>
<evidence type="ECO:0000256" key="2">
    <source>
        <dbReference type="ARBA" id="ARBA00007357"/>
    </source>
</evidence>
<evidence type="ECO:0000256" key="3">
    <source>
        <dbReference type="ARBA" id="ARBA00022670"/>
    </source>
</evidence>
<evidence type="ECO:0000313" key="12">
    <source>
        <dbReference type="Proteomes" id="UP000605970"/>
    </source>
</evidence>